<name>A0A914I0T8_GLORO</name>
<evidence type="ECO:0000313" key="3">
    <source>
        <dbReference type="WBParaSite" id="Gr19_v10_g6442.t1"/>
    </source>
</evidence>
<feature type="chain" id="PRO_5037494690" evidence="1">
    <location>
        <begin position="26"/>
        <end position="70"/>
    </location>
</feature>
<dbReference type="WBParaSite" id="Gr19_v10_g6442.t1">
    <property type="protein sequence ID" value="Gr19_v10_g6442.t1"/>
    <property type="gene ID" value="Gr19_v10_g6442"/>
</dbReference>
<proteinExistence type="predicted"/>
<keyword evidence="1" id="KW-0732">Signal</keyword>
<evidence type="ECO:0000256" key="1">
    <source>
        <dbReference type="SAM" id="SignalP"/>
    </source>
</evidence>
<dbReference type="Proteomes" id="UP000887572">
    <property type="component" value="Unplaced"/>
</dbReference>
<accession>A0A914I0T8</accession>
<evidence type="ECO:0000313" key="2">
    <source>
        <dbReference type="Proteomes" id="UP000887572"/>
    </source>
</evidence>
<feature type="signal peptide" evidence="1">
    <location>
        <begin position="1"/>
        <end position="25"/>
    </location>
</feature>
<dbReference type="AlphaFoldDB" id="A0A914I0T8"/>
<sequence length="70" mass="7652">MNPLRLIAVLLLVCAMFGMNQMALAHHHGADGGRPADEAAVLRFRRMNLMLSSASGVAYGGYYNTEWGKK</sequence>
<protein>
    <submittedName>
        <fullName evidence="3">Uncharacterized protein</fullName>
    </submittedName>
</protein>
<reference evidence="3" key="1">
    <citation type="submission" date="2022-11" db="UniProtKB">
        <authorList>
            <consortium name="WormBaseParasite"/>
        </authorList>
    </citation>
    <scope>IDENTIFICATION</scope>
</reference>
<keyword evidence="2" id="KW-1185">Reference proteome</keyword>
<organism evidence="2 3">
    <name type="scientific">Globodera rostochiensis</name>
    <name type="common">Golden nematode worm</name>
    <name type="synonym">Heterodera rostochiensis</name>
    <dbReference type="NCBI Taxonomy" id="31243"/>
    <lineage>
        <taxon>Eukaryota</taxon>
        <taxon>Metazoa</taxon>
        <taxon>Ecdysozoa</taxon>
        <taxon>Nematoda</taxon>
        <taxon>Chromadorea</taxon>
        <taxon>Rhabditida</taxon>
        <taxon>Tylenchina</taxon>
        <taxon>Tylenchomorpha</taxon>
        <taxon>Tylenchoidea</taxon>
        <taxon>Heteroderidae</taxon>
        <taxon>Heteroderinae</taxon>
        <taxon>Globodera</taxon>
    </lineage>
</organism>